<reference evidence="2 3" key="1">
    <citation type="journal article" date="2018" name="Front. Plant Sci.">
        <title>Red Clover (Trifolium pratense) and Zigzag Clover (T. medium) - A Picture of Genomic Similarities and Differences.</title>
        <authorList>
            <person name="Dluhosova J."/>
            <person name="Istvanek J."/>
            <person name="Nedelnik J."/>
            <person name="Repkova J."/>
        </authorList>
    </citation>
    <scope>NUCLEOTIDE SEQUENCE [LARGE SCALE GENOMIC DNA]</scope>
    <source>
        <strain evidence="3">cv. 10/8</strain>
        <tissue evidence="2">Leaf</tissue>
    </source>
</reference>
<feature type="non-terminal residue" evidence="2">
    <location>
        <position position="40"/>
    </location>
</feature>
<dbReference type="Proteomes" id="UP000265520">
    <property type="component" value="Unassembled WGS sequence"/>
</dbReference>
<evidence type="ECO:0000313" key="2">
    <source>
        <dbReference type="EMBL" id="MCI84383.1"/>
    </source>
</evidence>
<dbReference type="AlphaFoldDB" id="A0A392VAB8"/>
<accession>A0A392VAB8</accession>
<organism evidence="2 3">
    <name type="scientific">Trifolium medium</name>
    <dbReference type="NCBI Taxonomy" id="97028"/>
    <lineage>
        <taxon>Eukaryota</taxon>
        <taxon>Viridiplantae</taxon>
        <taxon>Streptophyta</taxon>
        <taxon>Embryophyta</taxon>
        <taxon>Tracheophyta</taxon>
        <taxon>Spermatophyta</taxon>
        <taxon>Magnoliopsida</taxon>
        <taxon>eudicotyledons</taxon>
        <taxon>Gunneridae</taxon>
        <taxon>Pentapetalae</taxon>
        <taxon>rosids</taxon>
        <taxon>fabids</taxon>
        <taxon>Fabales</taxon>
        <taxon>Fabaceae</taxon>
        <taxon>Papilionoideae</taxon>
        <taxon>50 kb inversion clade</taxon>
        <taxon>NPAAA clade</taxon>
        <taxon>Hologalegina</taxon>
        <taxon>IRL clade</taxon>
        <taxon>Trifolieae</taxon>
        <taxon>Trifolium</taxon>
    </lineage>
</organism>
<proteinExistence type="predicted"/>
<name>A0A392VAB8_9FABA</name>
<evidence type="ECO:0000313" key="3">
    <source>
        <dbReference type="Proteomes" id="UP000265520"/>
    </source>
</evidence>
<feature type="region of interest" description="Disordered" evidence="1">
    <location>
        <begin position="1"/>
        <end position="40"/>
    </location>
</feature>
<sequence>MTDHRGTMKAVEENRKSGDDLPSYHDMIHRGHNEAKLHAI</sequence>
<keyword evidence="3" id="KW-1185">Reference proteome</keyword>
<comment type="caution">
    <text evidence="2">The sequence shown here is derived from an EMBL/GenBank/DDBJ whole genome shotgun (WGS) entry which is preliminary data.</text>
</comment>
<evidence type="ECO:0000256" key="1">
    <source>
        <dbReference type="SAM" id="MobiDB-lite"/>
    </source>
</evidence>
<dbReference type="EMBL" id="LXQA011089608">
    <property type="protein sequence ID" value="MCI84383.1"/>
    <property type="molecule type" value="Genomic_DNA"/>
</dbReference>
<protein>
    <submittedName>
        <fullName evidence="2">Uncharacterized protein</fullName>
    </submittedName>
</protein>